<evidence type="ECO:0000259" key="1">
    <source>
        <dbReference type="Pfam" id="PF12680"/>
    </source>
</evidence>
<organism evidence="2">
    <name type="scientific">marine metagenome</name>
    <dbReference type="NCBI Taxonomy" id="408172"/>
    <lineage>
        <taxon>unclassified sequences</taxon>
        <taxon>metagenomes</taxon>
        <taxon>ecological metagenomes</taxon>
    </lineage>
</organism>
<dbReference type="EMBL" id="UINC01000916">
    <property type="protein sequence ID" value="SUZ63442.1"/>
    <property type="molecule type" value="Genomic_DNA"/>
</dbReference>
<gene>
    <name evidence="2" type="ORF">METZ01_LOCUS16296</name>
</gene>
<dbReference type="Pfam" id="PF12680">
    <property type="entry name" value="SnoaL_2"/>
    <property type="match status" value="1"/>
</dbReference>
<evidence type="ECO:0000313" key="2">
    <source>
        <dbReference type="EMBL" id="SUZ63442.1"/>
    </source>
</evidence>
<dbReference type="SUPFAM" id="SSF54427">
    <property type="entry name" value="NTF2-like"/>
    <property type="match status" value="1"/>
</dbReference>
<dbReference type="InterPro" id="IPR037401">
    <property type="entry name" value="SnoaL-like"/>
</dbReference>
<dbReference type="AlphaFoldDB" id="A0A381P913"/>
<reference evidence="2" key="1">
    <citation type="submission" date="2018-05" db="EMBL/GenBank/DDBJ databases">
        <authorList>
            <person name="Lanie J.A."/>
            <person name="Ng W.-L."/>
            <person name="Kazmierczak K.M."/>
            <person name="Andrzejewski T.M."/>
            <person name="Davidsen T.M."/>
            <person name="Wayne K.J."/>
            <person name="Tettelin H."/>
            <person name="Glass J.I."/>
            <person name="Rusch D."/>
            <person name="Podicherti R."/>
            <person name="Tsui H.-C.T."/>
            <person name="Winkler M.E."/>
        </authorList>
    </citation>
    <scope>NUCLEOTIDE SEQUENCE</scope>
</reference>
<proteinExistence type="predicted"/>
<dbReference type="Gene3D" id="3.10.450.50">
    <property type="match status" value="1"/>
</dbReference>
<accession>A0A381P913</accession>
<name>A0A381P913_9ZZZZ</name>
<feature type="non-terminal residue" evidence="2">
    <location>
        <position position="1"/>
    </location>
</feature>
<feature type="non-terminal residue" evidence="2">
    <location>
        <position position="164"/>
    </location>
</feature>
<feature type="domain" description="SnoaL-like" evidence="1">
    <location>
        <begin position="41"/>
        <end position="147"/>
    </location>
</feature>
<dbReference type="PROSITE" id="PS51257">
    <property type="entry name" value="PROKAR_LIPOPROTEIN"/>
    <property type="match status" value="1"/>
</dbReference>
<protein>
    <recommendedName>
        <fullName evidence="1">SnoaL-like domain-containing protein</fullName>
    </recommendedName>
</protein>
<dbReference type="InterPro" id="IPR032710">
    <property type="entry name" value="NTF2-like_dom_sf"/>
</dbReference>
<sequence length="164" mass="17692">MKNYITILLMSLAIIGCQAPTADPNGRTLIDPSDLIAVSDAFDDALNSADIEKLSSMLSEDVSWAFPNGVTVEGKEAVTELLTGVSQIWTTIDQNSGDTVHLGVTGGEEGEEWKVLLSWGEATYANEATSISIPYHQVTWFTDDNLIAGISGLYDRTELVASYD</sequence>